<reference evidence="3 4" key="1">
    <citation type="submission" date="2014-02" db="EMBL/GenBank/DDBJ databases">
        <title>Transposable element dynamics among asymbiotic and ectomycorrhizal Amanita fungi.</title>
        <authorList>
            <consortium name="DOE Joint Genome Institute"/>
            <person name="Hess J."/>
            <person name="Skrede I."/>
            <person name="Wolfe B."/>
            <person name="LaButti K."/>
            <person name="Ohm R.A."/>
            <person name="Grigoriev I.V."/>
            <person name="Pringle A."/>
        </authorList>
    </citation>
    <scope>NUCLEOTIDE SEQUENCE [LARGE SCALE GENOMIC DNA]</scope>
    <source>
        <strain evidence="3 4">SKay4041</strain>
    </source>
</reference>
<evidence type="ECO:0000259" key="2">
    <source>
        <dbReference type="PROSITE" id="PS50097"/>
    </source>
</evidence>
<dbReference type="Gene3D" id="3.30.710.10">
    <property type="entry name" value="Potassium Channel Kv1.1, Chain A"/>
    <property type="match status" value="1"/>
</dbReference>
<dbReference type="AlphaFoldDB" id="A0A2A9NWR8"/>
<dbReference type="OrthoDB" id="2367075at2759"/>
<evidence type="ECO:0000313" key="4">
    <source>
        <dbReference type="Proteomes" id="UP000242287"/>
    </source>
</evidence>
<dbReference type="EMBL" id="KZ301981">
    <property type="protein sequence ID" value="PFH52220.1"/>
    <property type="molecule type" value="Genomic_DNA"/>
</dbReference>
<dbReference type="SUPFAM" id="SSF54695">
    <property type="entry name" value="POZ domain"/>
    <property type="match status" value="1"/>
</dbReference>
<dbReference type="InterPro" id="IPR011333">
    <property type="entry name" value="SKP1/BTB/POZ_sf"/>
</dbReference>
<dbReference type="InterPro" id="IPR000210">
    <property type="entry name" value="BTB/POZ_dom"/>
</dbReference>
<protein>
    <recommendedName>
        <fullName evidence="2">BTB domain-containing protein</fullName>
    </recommendedName>
</protein>
<evidence type="ECO:0000256" key="1">
    <source>
        <dbReference type="SAM" id="MobiDB-lite"/>
    </source>
</evidence>
<feature type="region of interest" description="Disordered" evidence="1">
    <location>
        <begin position="200"/>
        <end position="343"/>
    </location>
</feature>
<name>A0A2A9NWR8_9AGAR</name>
<dbReference type="SMART" id="SM00225">
    <property type="entry name" value="BTB"/>
    <property type="match status" value="1"/>
</dbReference>
<evidence type="ECO:0000313" key="3">
    <source>
        <dbReference type="EMBL" id="PFH52220.1"/>
    </source>
</evidence>
<feature type="domain" description="BTB" evidence="2">
    <location>
        <begin position="17"/>
        <end position="89"/>
    </location>
</feature>
<dbReference type="Pfam" id="PF00651">
    <property type="entry name" value="BTB"/>
    <property type="match status" value="1"/>
</dbReference>
<organism evidence="3 4">
    <name type="scientific">Amanita thiersii Skay4041</name>
    <dbReference type="NCBI Taxonomy" id="703135"/>
    <lineage>
        <taxon>Eukaryota</taxon>
        <taxon>Fungi</taxon>
        <taxon>Dikarya</taxon>
        <taxon>Basidiomycota</taxon>
        <taxon>Agaricomycotina</taxon>
        <taxon>Agaricomycetes</taxon>
        <taxon>Agaricomycetidae</taxon>
        <taxon>Agaricales</taxon>
        <taxon>Pluteineae</taxon>
        <taxon>Amanitaceae</taxon>
        <taxon>Amanita</taxon>
    </lineage>
</organism>
<keyword evidence="4" id="KW-1185">Reference proteome</keyword>
<feature type="compositionally biased region" description="Pro residues" evidence="1">
    <location>
        <begin position="222"/>
        <end position="231"/>
    </location>
</feature>
<gene>
    <name evidence="3" type="ORF">AMATHDRAFT_84732</name>
</gene>
<accession>A0A2A9NWR8</accession>
<proteinExistence type="predicted"/>
<dbReference type="PROSITE" id="PS50097">
    <property type="entry name" value="BTB"/>
    <property type="match status" value="1"/>
</dbReference>
<feature type="compositionally biased region" description="Basic and acidic residues" evidence="1">
    <location>
        <begin position="205"/>
        <end position="214"/>
    </location>
</feature>
<sequence length="348" mass="38969">MAYPNANKHERFYFPDGTLSLVVEDRLYRLHQYLFIKHSSRFPGIMESPAPTKSPFGWYDTPTVLKDIKRVDFDRLLAYLYPEDLTVEGAKSTEDWSSILNLASRWGFKSLRERAISKLGAISSPIEKVVLGRGNNVLELLRPGYINLCQSTVPLSYEEGARLGMEDVIKIYRVRQEIWGGECSPDVQTVTNKVQRYWFQSDSKSQPDRSDQDSNAKVIPADIPPTPPSPNRPKSDSDEYIIPSLDELEKRPEVAIEPDVYPPSEHNSLQPRNSLVHEKSSSQHDVPFSPLFSVPAVAPTSPSTSVSGKKVLTGIKGKKKKKLTASVAKPPVEPTPSAPVAHDITMVW</sequence>
<dbReference type="Proteomes" id="UP000242287">
    <property type="component" value="Unassembled WGS sequence"/>
</dbReference>